<evidence type="ECO:0000313" key="2">
    <source>
        <dbReference type="Proteomes" id="UP000054538"/>
    </source>
</evidence>
<dbReference type="EMBL" id="KN829308">
    <property type="protein sequence ID" value="KIK73925.1"/>
    <property type="molecule type" value="Genomic_DNA"/>
</dbReference>
<dbReference type="HOGENOM" id="CLU_018552_16_2_1"/>
<sequence length="53" mass="6195">MRAPQIHVFAQCGEEHPELFHKKIRVNPEIFDDILDQLSDHPIFQSNSNNPQL</sequence>
<organism evidence="1 2">
    <name type="scientific">Paxillus rubicundulus Ve08.2h10</name>
    <dbReference type="NCBI Taxonomy" id="930991"/>
    <lineage>
        <taxon>Eukaryota</taxon>
        <taxon>Fungi</taxon>
        <taxon>Dikarya</taxon>
        <taxon>Basidiomycota</taxon>
        <taxon>Agaricomycotina</taxon>
        <taxon>Agaricomycetes</taxon>
        <taxon>Agaricomycetidae</taxon>
        <taxon>Boletales</taxon>
        <taxon>Paxilineae</taxon>
        <taxon>Paxillaceae</taxon>
        <taxon>Paxillus</taxon>
    </lineage>
</organism>
<reference evidence="2" key="2">
    <citation type="submission" date="2015-01" db="EMBL/GenBank/DDBJ databases">
        <title>Evolutionary Origins and Diversification of the Mycorrhizal Mutualists.</title>
        <authorList>
            <consortium name="DOE Joint Genome Institute"/>
            <consortium name="Mycorrhizal Genomics Consortium"/>
            <person name="Kohler A."/>
            <person name="Kuo A."/>
            <person name="Nagy L.G."/>
            <person name="Floudas D."/>
            <person name="Copeland A."/>
            <person name="Barry K.W."/>
            <person name="Cichocki N."/>
            <person name="Veneault-Fourrey C."/>
            <person name="LaButti K."/>
            <person name="Lindquist E.A."/>
            <person name="Lipzen A."/>
            <person name="Lundell T."/>
            <person name="Morin E."/>
            <person name="Murat C."/>
            <person name="Riley R."/>
            <person name="Ohm R."/>
            <person name="Sun H."/>
            <person name="Tunlid A."/>
            <person name="Henrissat B."/>
            <person name="Grigoriev I.V."/>
            <person name="Hibbett D.S."/>
            <person name="Martin F."/>
        </authorList>
    </citation>
    <scope>NUCLEOTIDE SEQUENCE [LARGE SCALE GENOMIC DNA]</scope>
    <source>
        <strain evidence="2">Ve08.2h10</strain>
    </source>
</reference>
<dbReference type="Proteomes" id="UP000054538">
    <property type="component" value="Unassembled WGS sequence"/>
</dbReference>
<accession>A0A0D0D9V8</accession>
<gene>
    <name evidence="1" type="ORF">PAXRUDRAFT_177145</name>
</gene>
<dbReference type="InParanoid" id="A0A0D0D9V8"/>
<keyword evidence="2" id="KW-1185">Reference proteome</keyword>
<name>A0A0D0D9V8_9AGAM</name>
<dbReference type="AlphaFoldDB" id="A0A0D0D9V8"/>
<dbReference type="OrthoDB" id="2687688at2759"/>
<protein>
    <submittedName>
        <fullName evidence="1">Uncharacterized protein</fullName>
    </submittedName>
</protein>
<proteinExistence type="predicted"/>
<feature type="non-terminal residue" evidence="1">
    <location>
        <position position="53"/>
    </location>
</feature>
<reference evidence="1 2" key="1">
    <citation type="submission" date="2014-04" db="EMBL/GenBank/DDBJ databases">
        <authorList>
            <consortium name="DOE Joint Genome Institute"/>
            <person name="Kuo A."/>
            <person name="Kohler A."/>
            <person name="Jargeat P."/>
            <person name="Nagy L.G."/>
            <person name="Floudas D."/>
            <person name="Copeland A."/>
            <person name="Barry K.W."/>
            <person name="Cichocki N."/>
            <person name="Veneault-Fourrey C."/>
            <person name="LaButti K."/>
            <person name="Lindquist E.A."/>
            <person name="Lipzen A."/>
            <person name="Lundell T."/>
            <person name="Morin E."/>
            <person name="Murat C."/>
            <person name="Sun H."/>
            <person name="Tunlid A."/>
            <person name="Henrissat B."/>
            <person name="Grigoriev I.V."/>
            <person name="Hibbett D.S."/>
            <person name="Martin F."/>
            <person name="Nordberg H.P."/>
            <person name="Cantor M.N."/>
            <person name="Hua S.X."/>
        </authorList>
    </citation>
    <scope>NUCLEOTIDE SEQUENCE [LARGE SCALE GENOMIC DNA]</scope>
    <source>
        <strain evidence="1 2">Ve08.2h10</strain>
    </source>
</reference>
<evidence type="ECO:0000313" key="1">
    <source>
        <dbReference type="EMBL" id="KIK73925.1"/>
    </source>
</evidence>